<sequence>MSALAQSQRQRTPRVLVYTATRGYRHDSIPTAIEVLGSRAADAGVQFSFTEDQGQFTDSNLAGFDCLMFVSNSDQVLDTSGEAALQNYFRSGGAYVGLHAASACLQQNTNYQQAVGAIFDYHPDLQPATFLRVNKTHPATANVPDEWRFTEEVYNFRSDPRNNGAQLLLSVNESSYTTWFIESPQSAQPLNSGAPKAGRSFYTSLGHSNETWRNATFQSHVLGGLTWALDGASTRSYGVGLVGNNTGGAAQSGSSNSASRTASASASGGTGASSGSIAPSGTASSSAAAGQSSRAAAEGRVRAGGTLGAVAVGAGAVALGAMLA</sequence>
<name>A0AA38LSZ3_9TREE</name>
<evidence type="ECO:0000313" key="3">
    <source>
        <dbReference type="EMBL" id="KAI9634093.1"/>
    </source>
</evidence>
<dbReference type="Proteomes" id="UP001164286">
    <property type="component" value="Unassembled WGS sequence"/>
</dbReference>
<gene>
    <name evidence="3" type="ORF">MKK02DRAFT_38764</name>
</gene>
<dbReference type="AlphaFoldDB" id="A0AA38LSZ3"/>
<protein>
    <submittedName>
        <fullName evidence="3">Glycosyl-hydrolase</fullName>
    </submittedName>
</protein>
<dbReference type="PANTHER" id="PTHR40469">
    <property type="entry name" value="SECRETED GLYCOSYL HYDROLASE"/>
    <property type="match status" value="1"/>
</dbReference>
<dbReference type="PANTHER" id="PTHR40469:SF2">
    <property type="entry name" value="GALACTOSE-BINDING DOMAIN-LIKE SUPERFAMILY PROTEIN"/>
    <property type="match status" value="1"/>
</dbReference>
<dbReference type="InterPro" id="IPR029062">
    <property type="entry name" value="Class_I_gatase-like"/>
</dbReference>
<keyword evidence="4" id="KW-1185">Reference proteome</keyword>
<feature type="domain" description="ThuA-like" evidence="2">
    <location>
        <begin position="14"/>
        <end position="228"/>
    </location>
</feature>
<feature type="region of interest" description="Disordered" evidence="1">
    <location>
        <begin position="249"/>
        <end position="286"/>
    </location>
</feature>
<dbReference type="SUPFAM" id="SSF52317">
    <property type="entry name" value="Class I glutamine amidotransferase-like"/>
    <property type="match status" value="1"/>
</dbReference>
<comment type="caution">
    <text evidence="3">The sequence shown here is derived from an EMBL/GenBank/DDBJ whole genome shotgun (WGS) entry which is preliminary data.</text>
</comment>
<evidence type="ECO:0000313" key="4">
    <source>
        <dbReference type="Proteomes" id="UP001164286"/>
    </source>
</evidence>
<dbReference type="EMBL" id="JAKWFO010000008">
    <property type="protein sequence ID" value="KAI9634093.1"/>
    <property type="molecule type" value="Genomic_DNA"/>
</dbReference>
<dbReference type="InterPro" id="IPR029010">
    <property type="entry name" value="ThuA-like"/>
</dbReference>
<dbReference type="GeneID" id="77729474"/>
<dbReference type="Pfam" id="PF06283">
    <property type="entry name" value="ThuA"/>
    <property type="match status" value="1"/>
</dbReference>
<proteinExistence type="predicted"/>
<organism evidence="3 4">
    <name type="scientific">Dioszegia hungarica</name>
    <dbReference type="NCBI Taxonomy" id="4972"/>
    <lineage>
        <taxon>Eukaryota</taxon>
        <taxon>Fungi</taxon>
        <taxon>Dikarya</taxon>
        <taxon>Basidiomycota</taxon>
        <taxon>Agaricomycotina</taxon>
        <taxon>Tremellomycetes</taxon>
        <taxon>Tremellales</taxon>
        <taxon>Bulleribasidiaceae</taxon>
        <taxon>Dioszegia</taxon>
    </lineage>
</organism>
<evidence type="ECO:0000259" key="2">
    <source>
        <dbReference type="Pfam" id="PF06283"/>
    </source>
</evidence>
<reference evidence="3" key="1">
    <citation type="journal article" date="2022" name="G3 (Bethesda)">
        <title>High quality genome of the basidiomycete yeast Dioszegia hungarica PDD-24b-2 isolated from cloud water.</title>
        <authorList>
            <person name="Jarrige D."/>
            <person name="Haridas S."/>
            <person name="Bleykasten-Grosshans C."/>
            <person name="Joly M."/>
            <person name="Nadalig T."/>
            <person name="Sancelme M."/>
            <person name="Vuilleumier S."/>
            <person name="Grigoriev I.V."/>
            <person name="Amato P."/>
            <person name="Bringel F."/>
        </authorList>
    </citation>
    <scope>NUCLEOTIDE SEQUENCE</scope>
    <source>
        <strain evidence="3">PDD-24b-2</strain>
    </source>
</reference>
<dbReference type="RefSeq" id="XP_052943870.1">
    <property type="nucleotide sequence ID" value="XM_053090269.1"/>
</dbReference>
<dbReference type="Gene3D" id="3.40.50.880">
    <property type="match status" value="1"/>
</dbReference>
<evidence type="ECO:0000256" key="1">
    <source>
        <dbReference type="SAM" id="MobiDB-lite"/>
    </source>
</evidence>
<accession>A0AA38LSZ3</accession>